<evidence type="ECO:0000256" key="9">
    <source>
        <dbReference type="ARBA" id="ARBA00023985"/>
    </source>
</evidence>
<dbReference type="GO" id="GO:0005777">
    <property type="term" value="C:peroxisome"/>
    <property type="evidence" value="ECO:0007669"/>
    <property type="project" value="TreeGrafter"/>
</dbReference>
<dbReference type="InterPro" id="IPR002745">
    <property type="entry name" value="Ptrans_KptA/Tpt1"/>
</dbReference>
<dbReference type="SUPFAM" id="SSF52317">
    <property type="entry name" value="Class I glutamine amidotransferase-like"/>
    <property type="match status" value="1"/>
</dbReference>
<evidence type="ECO:0000256" key="2">
    <source>
        <dbReference type="ARBA" id="ARBA00006209"/>
    </source>
</evidence>
<dbReference type="Proteomes" id="UP000629468">
    <property type="component" value="Unassembled WGS sequence"/>
</dbReference>
<feature type="region of interest" description="Disordered" evidence="12">
    <location>
        <begin position="284"/>
        <end position="308"/>
    </location>
</feature>
<feature type="domain" description="C2 PI3K-type" evidence="15">
    <location>
        <begin position="662"/>
        <end position="809"/>
    </location>
</feature>
<dbReference type="FunFam" id="1.10.1070.11:FF:000002">
    <property type="entry name" value="Phosphatidylinositol 3-kinase catalytic subunit type 3"/>
    <property type="match status" value="1"/>
</dbReference>
<proteinExistence type="inferred from homology"/>
<dbReference type="GO" id="GO:0005524">
    <property type="term" value="F:ATP binding"/>
    <property type="evidence" value="ECO:0007669"/>
    <property type="project" value="UniProtKB-KW"/>
</dbReference>
<dbReference type="GO" id="GO:0016303">
    <property type="term" value="F:1-phosphatidylinositol-3-kinase activity"/>
    <property type="evidence" value="ECO:0007669"/>
    <property type="project" value="UniProtKB-EC"/>
</dbReference>
<feature type="domain" description="PIK helical" evidence="14">
    <location>
        <begin position="923"/>
        <end position="1117"/>
    </location>
</feature>
<evidence type="ECO:0000256" key="7">
    <source>
        <dbReference type="ARBA" id="ARBA00022777"/>
    </source>
</evidence>
<dbReference type="PROSITE" id="PS50290">
    <property type="entry name" value="PI3_4_KINASE_3"/>
    <property type="match status" value="1"/>
</dbReference>
<accession>A0A8H7F1Y7</accession>
<dbReference type="InterPro" id="IPR036940">
    <property type="entry name" value="PI3/4_kinase_cat_sf"/>
</dbReference>
<dbReference type="Gene3D" id="1.10.10.970">
    <property type="entry name" value="RNA 2'-phosphotransferase, Tpt1/KptA family, N-terminal domain"/>
    <property type="match status" value="1"/>
</dbReference>
<evidence type="ECO:0000259" key="13">
    <source>
        <dbReference type="PROSITE" id="PS50290"/>
    </source>
</evidence>
<evidence type="ECO:0000256" key="6">
    <source>
        <dbReference type="ARBA" id="ARBA00022741"/>
    </source>
</evidence>
<dbReference type="InterPro" id="IPR015433">
    <property type="entry name" value="PI3/4_kinase"/>
</dbReference>
<dbReference type="Gene3D" id="1.10.1070.11">
    <property type="entry name" value="Phosphatidylinositol 3-/4-kinase, catalytic domain"/>
    <property type="match status" value="1"/>
</dbReference>
<feature type="compositionally biased region" description="Low complexity" evidence="12">
    <location>
        <begin position="288"/>
        <end position="308"/>
    </location>
</feature>
<dbReference type="SUPFAM" id="SSF48371">
    <property type="entry name" value="ARM repeat"/>
    <property type="match status" value="1"/>
</dbReference>
<comment type="catalytic activity">
    <reaction evidence="9">
        <text>a 1,2-diacyl-sn-glycero-3-phospho-(1D-myo-inositol) + ATP = a 1,2-diacyl-sn-glycero-3-phospho-(1D-myo-inositol-3-phosphate) + ADP + H(+)</text>
        <dbReference type="Rhea" id="RHEA:12709"/>
        <dbReference type="ChEBI" id="CHEBI:15378"/>
        <dbReference type="ChEBI" id="CHEBI:30616"/>
        <dbReference type="ChEBI" id="CHEBI:57880"/>
        <dbReference type="ChEBI" id="CHEBI:58088"/>
        <dbReference type="ChEBI" id="CHEBI:456216"/>
        <dbReference type="EC" id="2.7.1.137"/>
    </reaction>
    <physiologicalReaction direction="left-to-right" evidence="9">
        <dbReference type="Rhea" id="RHEA:12710"/>
    </physiologicalReaction>
</comment>
<sequence length="1473" mass="165859">MRICTTVAFVGPIHNMLQWSLVFVLYISFVAILSQAAPARVLIYSRTLRFRHDSIPIAIESLRSHASADDIIFDQTEDQGQFTDENLQKYDALLFLSTTGEVLDDGGKTAFQNYLNKGGNFIAVHSASDCLQNTTAYGRELGSYFDYHADLQNAIVDVIVSNHPSTSKLPSAWKVRDEMYNFVSDPRSLGAVVILAANESSYVDTGTRKFDQGSPHPIAWCQEHGAGTDNDKLAGRSFYTSLGHSNETWQDDLFVSHVMGGIHWTLQSNTTLALNSSGLVGNLNANESQSTNSPSSTSFTRSPTQTQTSEAQILKNGLAIFSTILIICAHRKEIDLKQAIMASEPSHTATTGSVQQVPNSEKRDQNSRSRRPKYSSQKSTQEGGRVNRGGGGGSSKLRGMDRDSPEVRLSKTLSWILRHGATSENLPIREDGFIRVDDILRSNRIKPLGLTLEGLKGIVRADSKQRYSLVLEQGDGTHLNYIAVGENGTEEGHWLIKANQGHSIKTVQLELKPILDISDIPSRIAVHGTTRSAWKIIETEGLSKMKRNHIHLAQGVGGDSVISGMRKSSQILIFINLQKALDVGIKFYLSENGVILTEGDERGYLKTEFFDRVEDAKTKEAIEGWEESDNRDDFTFAKLCDIKLPVTFRISQLEGVRKPRSFTEVLDDPGLKFHGAQSASLSDLYVTCQLVADNKPLTIPFRTSFKAFKNSYSWNEWIVLPIRYCDLPLSSQITFTVWDTGGPRTAVAVGGSTFRLFGKKWTLRRGKHRLLLWPGIEADGSVDSTTPSKMEVQDEMGRLEKLVKKYERGDLPKSDWLDKLTFRKMEEIHAAETEKSENLFLYIDLPRFDFPVIFSEPETSNQPVIPIISSNTTLQPPTAVHLLPNLTHETNLWSVVDPDIVHDNPVEDKHRRLVRSYRSSPYDRELKPNAKIRDELGGILEYSPSQQLTSEEKDLIWKFRFYLARDRRGLTKFLKAVTWRDSFEVKQAVEELLPMWTEIDLDDALELLGPNTVDSRVRAFAVRQLNRADDDELLLYLLQLVQALKFESAASDQRSSRSATNAISYEDSGLTDFLIARGVQNPVLGNRLYWYLMVEVALEDKIMAKMYGRVVFKFMNKTLESDSGTERRELMRRQGLLVETLAKRARELRLSKEPRPKKIERLRAFLADPRNSMSSMSPLPLPLNAKIEITGILPEKSSVFKSNLFPLLLYFQCSDGSEYPVIFKDGDDLRQDQLVIQLITLMDRLLRKENLDLKLMPYPVLATGPLQGMMQFVPSKTIAAIVSEHGNLLNYLRVHNPDEGSVGTSGVEPSVIDTFVRSCAGYCVLTYILGVGDRHLDNLLLSPDGHFFHVDFGYILGRDPKPFPPPVKVCKEMVDGMGGAQSPHYARFKNFCFTAFTILRKSANLILNLVALMVDANIPDIKHRDVHEQIQEKFRLDLTEEDAIKHFETLLNETSYLTAVLDRIHDLAQYWRS</sequence>
<evidence type="ECO:0000259" key="15">
    <source>
        <dbReference type="PROSITE" id="PS51547"/>
    </source>
</evidence>
<evidence type="ECO:0000313" key="16">
    <source>
        <dbReference type="EMBL" id="KAF7773394.1"/>
    </source>
</evidence>
<dbReference type="InterPro" id="IPR029010">
    <property type="entry name" value="ThuA-like"/>
</dbReference>
<comment type="caution">
    <text evidence="16">The sequence shown here is derived from an EMBL/GenBank/DDBJ whole genome shotgun (WGS) entry which is preliminary data.</text>
</comment>
<evidence type="ECO:0000256" key="8">
    <source>
        <dbReference type="ARBA" id="ARBA00022840"/>
    </source>
</evidence>
<dbReference type="PANTHER" id="PTHR10048:SF7">
    <property type="entry name" value="PHOSPHATIDYLINOSITOL 3-KINASE CATALYTIC SUBUNIT TYPE 3"/>
    <property type="match status" value="1"/>
</dbReference>
<dbReference type="Gene3D" id="3.30.1010.10">
    <property type="entry name" value="Phosphatidylinositol 3-kinase Catalytic Subunit, Chain A, domain 4"/>
    <property type="match status" value="1"/>
</dbReference>
<dbReference type="PANTHER" id="PTHR10048">
    <property type="entry name" value="PHOSPHATIDYLINOSITOL KINASE"/>
    <property type="match status" value="1"/>
</dbReference>
<comment type="function">
    <text evidence="1">Catalyzes the last step of tRNA splicing, the transfer of the splice junction 2'-phosphate from ligated tRNA to NAD to produce ADP-ribose 1''-2'' cyclic phosphate.</text>
</comment>
<dbReference type="GO" id="GO:0006897">
    <property type="term" value="P:endocytosis"/>
    <property type="evidence" value="ECO:0007669"/>
    <property type="project" value="TreeGrafter"/>
</dbReference>
<dbReference type="Gene3D" id="2.60.40.150">
    <property type="entry name" value="C2 domain"/>
    <property type="match status" value="1"/>
</dbReference>
<dbReference type="Gene3D" id="3.20.170.30">
    <property type="match status" value="1"/>
</dbReference>
<dbReference type="PROSITE" id="PS00916">
    <property type="entry name" value="PI3_4_KINASE_2"/>
    <property type="match status" value="1"/>
</dbReference>
<dbReference type="InterPro" id="IPR018936">
    <property type="entry name" value="PI3/4_kinase_CS"/>
</dbReference>
<dbReference type="PROSITE" id="PS51547">
    <property type="entry name" value="C2_PI3K"/>
    <property type="match status" value="1"/>
</dbReference>
<dbReference type="InterPro" id="IPR016024">
    <property type="entry name" value="ARM-type_fold"/>
</dbReference>
<evidence type="ECO:0000256" key="3">
    <source>
        <dbReference type="ARBA" id="ARBA00012007"/>
    </source>
</evidence>
<dbReference type="SMART" id="SM00146">
    <property type="entry name" value="PI3Kc"/>
    <property type="match status" value="1"/>
</dbReference>
<dbReference type="Pfam" id="PF00792">
    <property type="entry name" value="PI3K_C2"/>
    <property type="match status" value="1"/>
</dbReference>
<dbReference type="InterPro" id="IPR042081">
    <property type="entry name" value="RNA_2'-PTrans_C"/>
</dbReference>
<dbReference type="PROSITE" id="PS00915">
    <property type="entry name" value="PI3_4_KINASE_1"/>
    <property type="match status" value="1"/>
</dbReference>
<dbReference type="GO" id="GO:0000045">
    <property type="term" value="P:autophagosome assembly"/>
    <property type="evidence" value="ECO:0007669"/>
    <property type="project" value="TreeGrafter"/>
</dbReference>
<evidence type="ECO:0000259" key="14">
    <source>
        <dbReference type="PROSITE" id="PS51545"/>
    </source>
</evidence>
<reference evidence="16 17" key="1">
    <citation type="journal article" name="Sci. Rep.">
        <title>Telomere-to-telomere assembled and centromere annotated genomes of the two main subspecies of the button mushroom Agaricus bisporus reveal especially polymorphic chromosome ends.</title>
        <authorList>
            <person name="Sonnenberg A.S.M."/>
            <person name="Sedaghat-Telgerd N."/>
            <person name="Lavrijssen B."/>
            <person name="Ohm R.A."/>
            <person name="Hendrickx P.M."/>
            <person name="Scholtmeijer K."/>
            <person name="Baars J.J.P."/>
            <person name="van Peer A."/>
        </authorList>
    </citation>
    <scope>NUCLEOTIDE SEQUENCE [LARGE SCALE GENOMIC DNA]</scope>
    <source>
        <strain evidence="16 17">H119_p4</strain>
    </source>
</reference>
<dbReference type="Pfam" id="PF00613">
    <property type="entry name" value="PI3Ka"/>
    <property type="match status" value="1"/>
</dbReference>
<evidence type="ECO:0000256" key="11">
    <source>
        <dbReference type="ARBA" id="ARBA00077947"/>
    </source>
</evidence>
<dbReference type="InterPro" id="IPR057756">
    <property type="entry name" value="PI3-kinase_type3/VPS34_cat"/>
</dbReference>
<organism evidence="16 17">
    <name type="scientific">Agaricus bisporus var. burnettii</name>
    <dbReference type="NCBI Taxonomy" id="192524"/>
    <lineage>
        <taxon>Eukaryota</taxon>
        <taxon>Fungi</taxon>
        <taxon>Dikarya</taxon>
        <taxon>Basidiomycota</taxon>
        <taxon>Agaricomycotina</taxon>
        <taxon>Agaricomycetes</taxon>
        <taxon>Agaricomycetidae</taxon>
        <taxon>Agaricales</taxon>
        <taxon>Agaricineae</taxon>
        <taxon>Agaricaceae</taxon>
        <taxon>Agaricus</taxon>
    </lineage>
</organism>
<protein>
    <recommendedName>
        <fullName evidence="11">Vacuolar protein sorting-associated protein 34</fullName>
        <ecNumber evidence="4">2.7.1.137</ecNumber>
        <ecNumber evidence="3">2.7.1.160</ecNumber>
    </recommendedName>
</protein>
<dbReference type="SMART" id="SM00142">
    <property type="entry name" value="PI3K_C2"/>
    <property type="match status" value="1"/>
</dbReference>
<evidence type="ECO:0000256" key="10">
    <source>
        <dbReference type="ARBA" id="ARBA00047949"/>
    </source>
</evidence>
<dbReference type="Pfam" id="PF01885">
    <property type="entry name" value="PTS_2-RNA"/>
    <property type="match status" value="1"/>
</dbReference>
<keyword evidence="8" id="KW-0067">ATP-binding</keyword>
<dbReference type="Gene3D" id="3.40.50.880">
    <property type="match status" value="1"/>
</dbReference>
<gene>
    <name evidence="16" type="ORF">Agabi119p4_5561</name>
</gene>
<evidence type="ECO:0000313" key="17">
    <source>
        <dbReference type="Proteomes" id="UP000629468"/>
    </source>
</evidence>
<dbReference type="CDD" id="cd08397">
    <property type="entry name" value="C2_PI3K_class_III"/>
    <property type="match status" value="1"/>
</dbReference>
<dbReference type="SUPFAM" id="SSF49562">
    <property type="entry name" value="C2 domain (Calcium/lipid-binding domain, CaLB)"/>
    <property type="match status" value="1"/>
</dbReference>
<dbReference type="GO" id="GO:0000215">
    <property type="term" value="F:tRNA 2'-phosphotransferase activity"/>
    <property type="evidence" value="ECO:0007669"/>
    <property type="project" value="UniProtKB-EC"/>
</dbReference>
<dbReference type="GO" id="GO:0034272">
    <property type="term" value="C:phosphatidylinositol 3-kinase complex, class III, type II"/>
    <property type="evidence" value="ECO:0007669"/>
    <property type="project" value="TreeGrafter"/>
</dbReference>
<dbReference type="GO" id="GO:0000407">
    <property type="term" value="C:phagophore assembly site"/>
    <property type="evidence" value="ECO:0007669"/>
    <property type="project" value="TreeGrafter"/>
</dbReference>
<evidence type="ECO:0000256" key="4">
    <source>
        <dbReference type="ARBA" id="ARBA00012073"/>
    </source>
</evidence>
<dbReference type="EC" id="2.7.1.137" evidence="4"/>
<evidence type="ECO:0000256" key="12">
    <source>
        <dbReference type="SAM" id="MobiDB-lite"/>
    </source>
</evidence>
<dbReference type="GO" id="GO:0048015">
    <property type="term" value="P:phosphatidylinositol-mediated signaling"/>
    <property type="evidence" value="ECO:0007669"/>
    <property type="project" value="TreeGrafter"/>
</dbReference>
<feature type="compositionally biased region" description="Polar residues" evidence="12">
    <location>
        <begin position="346"/>
        <end position="359"/>
    </location>
</feature>
<dbReference type="InterPro" id="IPR042236">
    <property type="entry name" value="PI3K_accessory_sf"/>
</dbReference>
<dbReference type="GO" id="GO:0005768">
    <property type="term" value="C:endosome"/>
    <property type="evidence" value="ECO:0007669"/>
    <property type="project" value="TreeGrafter"/>
</dbReference>
<dbReference type="InterPro" id="IPR035892">
    <property type="entry name" value="C2_domain_sf"/>
</dbReference>
<dbReference type="InterPro" id="IPR011009">
    <property type="entry name" value="Kinase-like_dom_sf"/>
</dbReference>
<comment type="similarity">
    <text evidence="2">Belongs to the PI3/PI4-kinase family. Type III PI4K subfamily.</text>
</comment>
<dbReference type="FunFam" id="1.25.40.70:FF:000009">
    <property type="entry name" value="Phosphatidylinositol 3-kinase VPS34"/>
    <property type="match status" value="1"/>
</dbReference>
<keyword evidence="6" id="KW-0547">Nucleotide-binding</keyword>
<dbReference type="FunFam" id="3.30.1010.10:FF:000002">
    <property type="entry name" value="Phosphatidylinositol 3-kinase catalytic subunit type 3"/>
    <property type="match status" value="1"/>
</dbReference>
<dbReference type="SUPFAM" id="SSF56112">
    <property type="entry name" value="Protein kinase-like (PK-like)"/>
    <property type="match status" value="1"/>
</dbReference>
<feature type="region of interest" description="Disordered" evidence="12">
    <location>
        <begin position="346"/>
        <end position="405"/>
    </location>
</feature>
<comment type="catalytic activity">
    <reaction evidence="10">
        <text>2'-phospho-[ligated tRNA] + NAD(+) = mature tRNA + ADP-alpha-D-ribose 1'',2''-cyclic phosphate + nicotinamide</text>
        <dbReference type="Rhea" id="RHEA:23324"/>
        <dbReference type="Rhea" id="RHEA-COMP:11106"/>
        <dbReference type="Rhea" id="RHEA-COMP:11107"/>
        <dbReference type="ChEBI" id="CHEBI:17154"/>
        <dbReference type="ChEBI" id="CHEBI:57540"/>
        <dbReference type="ChEBI" id="CHEBI:76596"/>
        <dbReference type="ChEBI" id="CHEBI:82883"/>
        <dbReference type="ChEBI" id="CHEBI:85027"/>
        <dbReference type="EC" id="2.7.1.160"/>
    </reaction>
</comment>
<dbReference type="EC" id="2.7.1.160" evidence="3"/>
<dbReference type="EMBL" id="JABXXO010000007">
    <property type="protein sequence ID" value="KAF7773394.1"/>
    <property type="molecule type" value="Genomic_DNA"/>
</dbReference>
<dbReference type="PROSITE" id="PS51545">
    <property type="entry name" value="PIK_HELICAL"/>
    <property type="match status" value="1"/>
</dbReference>
<dbReference type="SUPFAM" id="SSF56399">
    <property type="entry name" value="ADP-ribosylation"/>
    <property type="match status" value="1"/>
</dbReference>
<dbReference type="InterPro" id="IPR001263">
    <property type="entry name" value="PI3K_accessory_dom"/>
</dbReference>
<evidence type="ECO:0000256" key="5">
    <source>
        <dbReference type="ARBA" id="ARBA00022679"/>
    </source>
</evidence>
<dbReference type="SMART" id="SM00145">
    <property type="entry name" value="PI3Ka"/>
    <property type="match status" value="1"/>
</dbReference>
<dbReference type="Pfam" id="PF06283">
    <property type="entry name" value="ThuA"/>
    <property type="match status" value="1"/>
</dbReference>
<dbReference type="InterPro" id="IPR042080">
    <property type="entry name" value="RNA_2'-PTrans_N"/>
</dbReference>
<dbReference type="CDD" id="cd00896">
    <property type="entry name" value="PI3Kc_III"/>
    <property type="match status" value="1"/>
</dbReference>
<keyword evidence="5" id="KW-0808">Transferase</keyword>
<dbReference type="GO" id="GO:0034271">
    <property type="term" value="C:phosphatidylinositol 3-kinase complex, class III, type I"/>
    <property type="evidence" value="ECO:0007669"/>
    <property type="project" value="TreeGrafter"/>
</dbReference>
<name>A0A8H7F1Y7_AGABI</name>
<evidence type="ECO:0000256" key="1">
    <source>
        <dbReference type="ARBA" id="ARBA00003343"/>
    </source>
</evidence>
<dbReference type="Pfam" id="PF00454">
    <property type="entry name" value="PI3_PI4_kinase"/>
    <property type="match status" value="1"/>
</dbReference>
<dbReference type="InterPro" id="IPR000403">
    <property type="entry name" value="PI3/4_kinase_cat_dom"/>
</dbReference>
<dbReference type="InterPro" id="IPR029062">
    <property type="entry name" value="Class_I_gatase-like"/>
</dbReference>
<dbReference type="Gene3D" id="1.25.40.70">
    <property type="entry name" value="Phosphatidylinositol 3-kinase, accessory domain (PIK)"/>
    <property type="match status" value="1"/>
</dbReference>
<feature type="domain" description="PI3K/PI4K catalytic" evidence="13">
    <location>
        <begin position="1193"/>
        <end position="1459"/>
    </location>
</feature>
<dbReference type="InterPro" id="IPR002420">
    <property type="entry name" value="PI3K-type_C2_dom"/>
</dbReference>
<keyword evidence="7" id="KW-0418">Kinase</keyword>